<evidence type="ECO:0000313" key="5">
    <source>
        <dbReference type="Proteomes" id="UP000215914"/>
    </source>
</evidence>
<sequence length="75" mass="8388">MMTSPLSKSPQAFSSPVTFPSSSSSPPVSEQSAKELIRWFINISSCIAGCWWILLFITQELGYCKTWVYGSCKLF</sequence>
<reference evidence="4" key="2">
    <citation type="submission" date="2017-02" db="EMBL/GenBank/DDBJ databases">
        <title>Sunflower complete genome.</title>
        <authorList>
            <person name="Langlade N."/>
            <person name="Munos S."/>
        </authorList>
    </citation>
    <scope>NUCLEOTIDE SEQUENCE [LARGE SCALE GENOMIC DNA]</scope>
    <source>
        <tissue evidence="4">Leaves</tissue>
    </source>
</reference>
<feature type="transmembrane region" description="Helical" evidence="2">
    <location>
        <begin position="36"/>
        <end position="57"/>
    </location>
</feature>
<feature type="region of interest" description="Disordered" evidence="1">
    <location>
        <begin position="1"/>
        <end position="29"/>
    </location>
</feature>
<dbReference type="Proteomes" id="UP000215914">
    <property type="component" value="Chromosome 15"/>
</dbReference>
<accession>A0A251SCF2</accession>
<reference evidence="3" key="3">
    <citation type="submission" date="2020-06" db="EMBL/GenBank/DDBJ databases">
        <title>Helianthus annuus Genome sequencing and assembly Release 2.</title>
        <authorList>
            <person name="Gouzy J."/>
            <person name="Langlade N."/>
            <person name="Munos S."/>
        </authorList>
    </citation>
    <scope>NUCLEOTIDE SEQUENCE</scope>
    <source>
        <tissue evidence="3">Leaves</tissue>
    </source>
</reference>
<dbReference type="AlphaFoldDB" id="A0A251SCF2"/>
<keyword evidence="2" id="KW-1133">Transmembrane helix</keyword>
<evidence type="ECO:0000313" key="4">
    <source>
        <dbReference type="EMBL" id="OTF95945.1"/>
    </source>
</evidence>
<feature type="compositionally biased region" description="Polar residues" evidence="1">
    <location>
        <begin position="1"/>
        <end position="12"/>
    </location>
</feature>
<evidence type="ECO:0000256" key="2">
    <source>
        <dbReference type="SAM" id="Phobius"/>
    </source>
</evidence>
<name>A0A251SCF2_HELAN</name>
<organism evidence="4 5">
    <name type="scientific">Helianthus annuus</name>
    <name type="common">Common sunflower</name>
    <dbReference type="NCBI Taxonomy" id="4232"/>
    <lineage>
        <taxon>Eukaryota</taxon>
        <taxon>Viridiplantae</taxon>
        <taxon>Streptophyta</taxon>
        <taxon>Embryophyta</taxon>
        <taxon>Tracheophyta</taxon>
        <taxon>Spermatophyta</taxon>
        <taxon>Magnoliopsida</taxon>
        <taxon>eudicotyledons</taxon>
        <taxon>Gunneridae</taxon>
        <taxon>Pentapetalae</taxon>
        <taxon>asterids</taxon>
        <taxon>campanulids</taxon>
        <taxon>Asterales</taxon>
        <taxon>Asteraceae</taxon>
        <taxon>Asteroideae</taxon>
        <taxon>Heliantheae alliance</taxon>
        <taxon>Heliantheae</taxon>
        <taxon>Helianthus</taxon>
    </lineage>
</organism>
<reference evidence="3 5" key="1">
    <citation type="journal article" date="2017" name="Nature">
        <title>The sunflower genome provides insights into oil metabolism, flowering and Asterid evolution.</title>
        <authorList>
            <person name="Badouin H."/>
            <person name="Gouzy J."/>
            <person name="Grassa C.J."/>
            <person name="Murat F."/>
            <person name="Staton S.E."/>
            <person name="Cottret L."/>
            <person name="Lelandais-Briere C."/>
            <person name="Owens G.L."/>
            <person name="Carrere S."/>
            <person name="Mayjonade B."/>
            <person name="Legrand L."/>
            <person name="Gill N."/>
            <person name="Kane N.C."/>
            <person name="Bowers J.E."/>
            <person name="Hubner S."/>
            <person name="Bellec A."/>
            <person name="Berard A."/>
            <person name="Berges H."/>
            <person name="Blanchet N."/>
            <person name="Boniface M.C."/>
            <person name="Brunel D."/>
            <person name="Catrice O."/>
            <person name="Chaidir N."/>
            <person name="Claudel C."/>
            <person name="Donnadieu C."/>
            <person name="Faraut T."/>
            <person name="Fievet G."/>
            <person name="Helmstetter N."/>
            <person name="King M."/>
            <person name="Knapp S.J."/>
            <person name="Lai Z."/>
            <person name="Le Paslier M.C."/>
            <person name="Lippi Y."/>
            <person name="Lorenzon L."/>
            <person name="Mandel J.R."/>
            <person name="Marage G."/>
            <person name="Marchand G."/>
            <person name="Marquand E."/>
            <person name="Bret-Mestries E."/>
            <person name="Morien E."/>
            <person name="Nambeesan S."/>
            <person name="Nguyen T."/>
            <person name="Pegot-Espagnet P."/>
            <person name="Pouilly N."/>
            <person name="Raftis F."/>
            <person name="Sallet E."/>
            <person name="Schiex T."/>
            <person name="Thomas J."/>
            <person name="Vandecasteele C."/>
            <person name="Vares D."/>
            <person name="Vear F."/>
            <person name="Vautrin S."/>
            <person name="Crespi M."/>
            <person name="Mangin B."/>
            <person name="Burke J.M."/>
            <person name="Salse J."/>
            <person name="Munos S."/>
            <person name="Vincourt P."/>
            <person name="Rieseberg L.H."/>
            <person name="Langlade N.B."/>
        </authorList>
    </citation>
    <scope>NUCLEOTIDE SEQUENCE [LARGE SCALE GENOMIC DNA]</scope>
    <source>
        <strain evidence="5">cv. SF193</strain>
        <tissue evidence="3">Leaves</tissue>
    </source>
</reference>
<dbReference type="Gramene" id="mRNA:HanXRQr2_Chr12g0549511">
    <property type="protein sequence ID" value="mRNA:HanXRQr2_Chr12g0549511"/>
    <property type="gene ID" value="HanXRQr2_Chr12g0549511"/>
</dbReference>
<evidence type="ECO:0000313" key="3">
    <source>
        <dbReference type="EMBL" id="KAF5778609.1"/>
    </source>
</evidence>
<dbReference type="EMBL" id="CM007904">
    <property type="protein sequence ID" value="OTF95945.1"/>
    <property type="molecule type" value="Genomic_DNA"/>
</dbReference>
<dbReference type="InParanoid" id="A0A251SCF2"/>
<keyword evidence="2" id="KW-0472">Membrane</keyword>
<dbReference type="EMBL" id="MNCJ02000327">
    <property type="protein sequence ID" value="KAF5778609.1"/>
    <property type="molecule type" value="Genomic_DNA"/>
</dbReference>
<feature type="compositionally biased region" description="Low complexity" evidence="1">
    <location>
        <begin position="13"/>
        <end position="29"/>
    </location>
</feature>
<proteinExistence type="predicted"/>
<protein>
    <submittedName>
        <fullName evidence="4">Uncharacterized protein</fullName>
    </submittedName>
</protein>
<keyword evidence="5" id="KW-1185">Reference proteome</keyword>
<evidence type="ECO:0000256" key="1">
    <source>
        <dbReference type="SAM" id="MobiDB-lite"/>
    </source>
</evidence>
<gene>
    <name evidence="4" type="ORF">HannXRQ_Chr15g0488681</name>
    <name evidence="3" type="ORF">HanXRQr2_Chr12g0549511</name>
</gene>
<keyword evidence="2" id="KW-0812">Transmembrane</keyword>